<keyword evidence="3" id="KW-1133">Transmembrane helix</keyword>
<feature type="signal peptide" evidence="6">
    <location>
        <begin position="1"/>
        <end position="17"/>
    </location>
</feature>
<evidence type="ECO:0000256" key="6">
    <source>
        <dbReference type="SAM" id="SignalP"/>
    </source>
</evidence>
<evidence type="ECO:0000313" key="9">
    <source>
        <dbReference type="Proteomes" id="UP000279236"/>
    </source>
</evidence>
<comment type="subcellular location">
    <subcellularLocation>
        <location evidence="1">Endomembrane system</location>
        <topology evidence="1">Multi-pass membrane protein</topology>
    </subcellularLocation>
</comment>
<evidence type="ECO:0000313" key="8">
    <source>
        <dbReference type="EMBL" id="RSH84344.1"/>
    </source>
</evidence>
<reference evidence="8 9" key="1">
    <citation type="submission" date="2018-11" db="EMBL/GenBank/DDBJ databases">
        <title>Genome sequence of Apiotrichum porosum DSM 27194.</title>
        <authorList>
            <person name="Aliyu H."/>
            <person name="Gorte O."/>
            <person name="Ochsenreither K."/>
        </authorList>
    </citation>
    <scope>NUCLEOTIDE SEQUENCE [LARGE SCALE GENOMIC DNA]</scope>
    <source>
        <strain evidence="8 9">DSM 27194</strain>
    </source>
</reference>
<sequence length="418" mass="44445">MLAVSLPLVLLAFILYALRIAPRIAKPGRSSPWDVARHGFTLRMSTTALNSLPRVAIGRLGPAVRGLGKAFYNVGAVAGVIGSGVATAGTAWAVRAAWTAVWAEAEAHAIEQSSVVKRGIDAAAAAGVHASNVGLEPLVSGFRPCVVGLTPQIPGVTAPLSHLPTLLLAFVIAQLIHEWGHAVAAALDDVCPSKFAVNVHLIIPSAAISFPSAVDYLPFRSRARISTAGAWHNLLTCVVLAALAATANLWAPVDGLTIDNVALGYGLETQLKPGDVITHVDDILVAPEGMWQRVINHEEDSSSALGWCIPKGVLLAGELGPCTESHLVAFTPVNFNAEHCLQPHPILKEPAGDCNCEKTHICVKLSKEANVVRIRYWDGKASQQLLWSGDRTVLYAISFKETHRPLKSLTEWASLFNS</sequence>
<proteinExistence type="predicted"/>
<keyword evidence="4" id="KW-0472">Membrane</keyword>
<evidence type="ECO:0000256" key="2">
    <source>
        <dbReference type="ARBA" id="ARBA00022692"/>
    </source>
</evidence>
<evidence type="ECO:0000259" key="7">
    <source>
        <dbReference type="Pfam" id="PF02163"/>
    </source>
</evidence>
<dbReference type="InterPro" id="IPR001193">
    <property type="entry name" value="MBTPS2"/>
</dbReference>
<dbReference type="Proteomes" id="UP000279236">
    <property type="component" value="Unassembled WGS sequence"/>
</dbReference>
<evidence type="ECO:0000256" key="5">
    <source>
        <dbReference type="ARBA" id="ARBA00032658"/>
    </source>
</evidence>
<dbReference type="PANTHER" id="PTHR13325:SF3">
    <property type="entry name" value="MEMBRANE-BOUND TRANSCRIPTION FACTOR SITE-2 PROTEASE"/>
    <property type="match status" value="1"/>
</dbReference>
<accession>A0A427XZP0</accession>
<dbReference type="GO" id="GO:0004222">
    <property type="term" value="F:metalloendopeptidase activity"/>
    <property type="evidence" value="ECO:0007669"/>
    <property type="project" value="InterPro"/>
</dbReference>
<keyword evidence="2" id="KW-0812">Transmembrane</keyword>
<protein>
    <recommendedName>
        <fullName evidence="5">Endopeptidase S2P</fullName>
    </recommendedName>
</protein>
<dbReference type="GO" id="GO:0016020">
    <property type="term" value="C:membrane"/>
    <property type="evidence" value="ECO:0007669"/>
    <property type="project" value="InterPro"/>
</dbReference>
<feature type="chain" id="PRO_5019475102" description="Endopeptidase S2P" evidence="6">
    <location>
        <begin position="18"/>
        <end position="418"/>
    </location>
</feature>
<gene>
    <name evidence="8" type="ORF">EHS24_005864</name>
</gene>
<dbReference type="GeneID" id="39590407"/>
<dbReference type="STRING" id="105984.A0A427XZP0"/>
<dbReference type="RefSeq" id="XP_028477792.1">
    <property type="nucleotide sequence ID" value="XM_028621340.1"/>
</dbReference>
<dbReference type="OrthoDB" id="7694678at2759"/>
<comment type="caution">
    <text evidence="8">The sequence shown here is derived from an EMBL/GenBank/DDBJ whole genome shotgun (WGS) entry which is preliminary data.</text>
</comment>
<feature type="domain" description="Peptidase M50" evidence="7">
    <location>
        <begin position="166"/>
        <end position="277"/>
    </location>
</feature>
<organism evidence="8 9">
    <name type="scientific">Apiotrichum porosum</name>
    <dbReference type="NCBI Taxonomy" id="105984"/>
    <lineage>
        <taxon>Eukaryota</taxon>
        <taxon>Fungi</taxon>
        <taxon>Dikarya</taxon>
        <taxon>Basidiomycota</taxon>
        <taxon>Agaricomycotina</taxon>
        <taxon>Tremellomycetes</taxon>
        <taxon>Trichosporonales</taxon>
        <taxon>Trichosporonaceae</taxon>
        <taxon>Apiotrichum</taxon>
    </lineage>
</organism>
<dbReference type="Pfam" id="PF02163">
    <property type="entry name" value="Peptidase_M50"/>
    <property type="match status" value="1"/>
</dbReference>
<evidence type="ECO:0000256" key="4">
    <source>
        <dbReference type="ARBA" id="ARBA00023136"/>
    </source>
</evidence>
<evidence type="ECO:0000256" key="3">
    <source>
        <dbReference type="ARBA" id="ARBA00022989"/>
    </source>
</evidence>
<keyword evidence="9" id="KW-1185">Reference proteome</keyword>
<dbReference type="GO" id="GO:1905897">
    <property type="term" value="P:regulation of response to endoplasmic reticulum stress"/>
    <property type="evidence" value="ECO:0007669"/>
    <property type="project" value="TreeGrafter"/>
</dbReference>
<keyword evidence="6" id="KW-0732">Signal</keyword>
<dbReference type="EMBL" id="RSCE01000003">
    <property type="protein sequence ID" value="RSH84344.1"/>
    <property type="molecule type" value="Genomic_DNA"/>
</dbReference>
<dbReference type="GO" id="GO:0031293">
    <property type="term" value="P:membrane protein intracellular domain proteolysis"/>
    <property type="evidence" value="ECO:0007669"/>
    <property type="project" value="TreeGrafter"/>
</dbReference>
<dbReference type="AlphaFoldDB" id="A0A427XZP0"/>
<evidence type="ECO:0000256" key="1">
    <source>
        <dbReference type="ARBA" id="ARBA00004127"/>
    </source>
</evidence>
<name>A0A427XZP0_9TREE</name>
<dbReference type="GO" id="GO:0005737">
    <property type="term" value="C:cytoplasm"/>
    <property type="evidence" value="ECO:0007669"/>
    <property type="project" value="TreeGrafter"/>
</dbReference>
<dbReference type="InterPro" id="IPR008915">
    <property type="entry name" value="Peptidase_M50"/>
</dbReference>
<dbReference type="GO" id="GO:0012505">
    <property type="term" value="C:endomembrane system"/>
    <property type="evidence" value="ECO:0007669"/>
    <property type="project" value="UniProtKB-SubCell"/>
</dbReference>
<dbReference type="PANTHER" id="PTHR13325">
    <property type="entry name" value="PROTEASE M50 MEMBRANE-BOUND TRANSCRIPTION FACTOR SITE 2 PROTEASE"/>
    <property type="match status" value="1"/>
</dbReference>